<evidence type="ECO:0000256" key="1">
    <source>
        <dbReference type="SAM" id="MobiDB-lite"/>
    </source>
</evidence>
<keyword evidence="3" id="KW-1185">Reference proteome</keyword>
<evidence type="ECO:0000313" key="3">
    <source>
        <dbReference type="Proteomes" id="UP000735302"/>
    </source>
</evidence>
<feature type="region of interest" description="Disordered" evidence="1">
    <location>
        <begin position="162"/>
        <end position="206"/>
    </location>
</feature>
<dbReference type="AlphaFoldDB" id="A0AAV4AP91"/>
<reference evidence="2 3" key="1">
    <citation type="journal article" date="2021" name="Elife">
        <title>Chloroplast acquisition without the gene transfer in kleptoplastic sea slugs, Plakobranchus ocellatus.</title>
        <authorList>
            <person name="Maeda T."/>
            <person name="Takahashi S."/>
            <person name="Yoshida T."/>
            <person name="Shimamura S."/>
            <person name="Takaki Y."/>
            <person name="Nagai Y."/>
            <person name="Toyoda A."/>
            <person name="Suzuki Y."/>
            <person name="Arimoto A."/>
            <person name="Ishii H."/>
            <person name="Satoh N."/>
            <person name="Nishiyama T."/>
            <person name="Hasebe M."/>
            <person name="Maruyama T."/>
            <person name="Minagawa J."/>
            <person name="Obokata J."/>
            <person name="Shigenobu S."/>
        </authorList>
    </citation>
    <scope>NUCLEOTIDE SEQUENCE [LARGE SCALE GENOMIC DNA]</scope>
</reference>
<feature type="region of interest" description="Disordered" evidence="1">
    <location>
        <begin position="1"/>
        <end position="81"/>
    </location>
</feature>
<feature type="compositionally biased region" description="Low complexity" evidence="1">
    <location>
        <begin position="186"/>
        <end position="206"/>
    </location>
</feature>
<accession>A0AAV4AP91</accession>
<protein>
    <submittedName>
        <fullName evidence="2">Uncharacterized protein</fullName>
    </submittedName>
</protein>
<feature type="compositionally biased region" description="Polar residues" evidence="1">
    <location>
        <begin position="162"/>
        <end position="185"/>
    </location>
</feature>
<comment type="caution">
    <text evidence="2">The sequence shown here is derived from an EMBL/GenBank/DDBJ whole genome shotgun (WGS) entry which is preliminary data.</text>
</comment>
<dbReference type="EMBL" id="BLXT01004061">
    <property type="protein sequence ID" value="GFO09170.1"/>
    <property type="molecule type" value="Genomic_DNA"/>
</dbReference>
<evidence type="ECO:0000313" key="2">
    <source>
        <dbReference type="EMBL" id="GFO09170.1"/>
    </source>
</evidence>
<name>A0AAV4AP91_9GAST</name>
<sequence length="264" mass="27763">MLPATGAGSPVPDVSDTCQTGSNISHERTSPLGSVSPLRGRDFLPVARDSGAETGVSLPCQEGSGVHSPESSGEVHTKKVASDKDADDVLAIFDPLGFYNNDGHFDDQIRACNNPFIENSNHCGASENTFEGNIGGLESSSQNGKIAVPNTLTSEERLSAQNHISQNSSNSTIAAHAGSSNSNSTIAAHAGSSNSNSISASGSTANSTTEELRRFLVSTYDTLSREVVNFLDTGQSQKVWEYEPPDVLKKVGNTNSCWHGINVH</sequence>
<proteinExistence type="predicted"/>
<gene>
    <name evidence="2" type="ORF">PoB_003567500</name>
</gene>
<organism evidence="2 3">
    <name type="scientific">Plakobranchus ocellatus</name>
    <dbReference type="NCBI Taxonomy" id="259542"/>
    <lineage>
        <taxon>Eukaryota</taxon>
        <taxon>Metazoa</taxon>
        <taxon>Spiralia</taxon>
        <taxon>Lophotrochozoa</taxon>
        <taxon>Mollusca</taxon>
        <taxon>Gastropoda</taxon>
        <taxon>Heterobranchia</taxon>
        <taxon>Euthyneura</taxon>
        <taxon>Panpulmonata</taxon>
        <taxon>Sacoglossa</taxon>
        <taxon>Placobranchoidea</taxon>
        <taxon>Plakobranchidae</taxon>
        <taxon>Plakobranchus</taxon>
    </lineage>
</organism>
<dbReference type="Proteomes" id="UP000735302">
    <property type="component" value="Unassembled WGS sequence"/>
</dbReference>